<reference evidence="4 5" key="1">
    <citation type="submission" date="2020-07" db="EMBL/GenBank/DDBJ databases">
        <title>Description of Limosilactobacillus balticus sp. nov., Limosilactobacillus agrestis sp. nov., Limosilactobacillus albertensis sp. nov., Limosilactobacillus rudii sp. nov., Limosilactobacillus fastidiosus sp. nov., five novel Limosilactobacillus species isolated from the vertebrate gastrointestinal tract, and proposal of 6 subspecies of Limosilactobacillus reuteri adapted to the gastrointestinal tract of specific vertebrate hosts.</title>
        <authorList>
            <person name="Li F."/>
            <person name="Cheng C."/>
            <person name="Zheng J."/>
            <person name="Quevedo R.M."/>
            <person name="Li J."/>
            <person name="Roos S."/>
            <person name="Gaenzle M.G."/>
            <person name="Walter J."/>
        </authorList>
    </citation>
    <scope>NUCLEOTIDE SEQUENCE [LARGE SCALE GENOMIC DNA]</scope>
    <source>
        <strain evidence="4 5">Lr3000</strain>
    </source>
</reference>
<keyword evidence="2" id="KW-1133">Transmembrane helix</keyword>
<dbReference type="InterPro" id="IPR013491">
    <property type="entry name" value="Tape_meas_N"/>
</dbReference>
<dbReference type="Proteomes" id="UP000547628">
    <property type="component" value="Unassembled WGS sequence"/>
</dbReference>
<accession>A0A839H8L1</accession>
<evidence type="ECO:0000313" key="4">
    <source>
        <dbReference type="EMBL" id="MBB1122789.1"/>
    </source>
</evidence>
<proteinExistence type="predicted"/>
<feature type="domain" description="Tape measure protein N-terminal" evidence="3">
    <location>
        <begin position="234"/>
        <end position="424"/>
    </location>
</feature>
<dbReference type="AlphaFoldDB" id="A0A839H8L1"/>
<evidence type="ECO:0000259" key="3">
    <source>
        <dbReference type="Pfam" id="PF20155"/>
    </source>
</evidence>
<keyword evidence="2" id="KW-0472">Membrane</keyword>
<feature type="coiled-coil region" evidence="1">
    <location>
        <begin position="87"/>
        <end position="166"/>
    </location>
</feature>
<organism evidence="4 5">
    <name type="scientific">Limosilactobacillus albertensis</name>
    <dbReference type="NCBI Taxonomy" id="2759752"/>
    <lineage>
        <taxon>Bacteria</taxon>
        <taxon>Bacillati</taxon>
        <taxon>Bacillota</taxon>
        <taxon>Bacilli</taxon>
        <taxon>Lactobacillales</taxon>
        <taxon>Lactobacillaceae</taxon>
        <taxon>Limosilactobacillus</taxon>
    </lineage>
</organism>
<protein>
    <recommendedName>
        <fullName evidence="3">Tape measure protein N-terminal domain-containing protein</fullName>
    </recommendedName>
</protein>
<feature type="transmembrane region" description="Helical" evidence="2">
    <location>
        <begin position="718"/>
        <end position="737"/>
    </location>
</feature>
<keyword evidence="2" id="KW-0812">Transmembrane</keyword>
<dbReference type="Pfam" id="PF20155">
    <property type="entry name" value="TMP_3"/>
    <property type="match status" value="1"/>
</dbReference>
<evidence type="ECO:0000256" key="2">
    <source>
        <dbReference type="SAM" id="Phobius"/>
    </source>
</evidence>
<comment type="caution">
    <text evidence="4">The sequence shown here is derived from an EMBL/GenBank/DDBJ whole genome shotgun (WGS) entry which is preliminary data.</text>
</comment>
<dbReference type="RefSeq" id="WP_182602087.1">
    <property type="nucleotide sequence ID" value="NZ_JACIVD010000048.1"/>
</dbReference>
<evidence type="ECO:0000313" key="5">
    <source>
        <dbReference type="Proteomes" id="UP000547628"/>
    </source>
</evidence>
<sequence>MAQNINTVMATDIALNTLPANQALSGLRRAVDAISKSYEAQARQAENAGKVAQANALRHEGLSQAIDKQTKLVHNLADQQAHLAEVAQNQAGQLKNLRDREKEVRKEMSAEADAVGKTSNKYNELKTALKNLQQEEREAKYAPSNLLKVSRQLENAKIKLTDLQREDQRYTPTIGQRISQSLDRANQKLAESKHNVGGFKSVLMGTFAGQALTSAASGAWNAIKGGIAAATQAGINFTKQNQVMMATWQTLTGTKTGAKGMVDDITTVSNKLGQPIKLTDELEQQFYHVFNNRQDSTQLTESFETMGDAIGLTSDRLQQVGQDFTHMMSSSVLHLGELNQIQDAFPMFSEALLKYEQQVQHNGSLTMSQLRQQISAGKIQSQDAVNVMNQLGQKYHKASEHLMSTLPGMARQIKSKLQQELGNAMGPLMNSASPVYKAVSNWVKDKKTDDEFKQLGQKLNTSVQNVLKAYTNGGNASTITNGLNRMVQGIGNAIQSVSQFLVRNRTTIQATFSLIGNAGKLAFVVIKQSIKDVIGFFSMFTRSSGKSGSSSQSMAQKIQGLSNALKALSKNQVAIKVLAGMLSSLFMINKASQFASFIQKLATGPLAKLIGKLVNIRDAFSKLASAAKKSWSVLKTVATFSKSTAVKSFTLLKTATIKTASALKSLAVASKRAMMNGMRSLATMAKGAMVKAMAAMAKGVKLAAQGVRAFNLALKSNPIIAVISLVVALIGVFVALYKHNAKFRNFVNGLVSAVVNIAKKFIQYTPPFLMITMFMKLYKHSKTFRNFVNGIVKTCKDVFTGLFNWFKEKFDWLKKKGKELWDSIKHPFSGGSQPAYASGTSGTTEDQIAMVNDARSKHYREGMFYNGVLMPFPNKRNITTFLPKDAQVINGDAMHELMHGKKNIPHYADGIGMLNSWIAGQSSYAEGQRSAVFQAFLAKINKQYSKLHAKFLKTIKKARLEEFKIRKKEAEAIAKAHMKFVEAMSKARLTLTKSMQKAALKPTEDARDSARDKARQTYGNAVVRAHSAYSKDLDAEKTAMEKAVGKQGHIIFTANLNLDRLARWRNNNIAQFQKANATYANGGIADKPSIFGEAGPEAAIPLDQMQQGNAWSLLQRVVDFYAGGSNGGAMQSGQSADNAKLDQLHRDLAGLTSLLRQVVSGQGAQIQATKGIQGYDSTKAGQDVSKYINNAFNAGLTM</sequence>
<dbReference type="EMBL" id="JACIVD010000048">
    <property type="protein sequence ID" value="MBB1122789.1"/>
    <property type="molecule type" value="Genomic_DNA"/>
</dbReference>
<name>A0A839H8L1_9LACO</name>
<gene>
    <name evidence="4" type="ORF">H5S41_02240</name>
</gene>
<keyword evidence="1" id="KW-0175">Coiled coil</keyword>
<evidence type="ECO:0000256" key="1">
    <source>
        <dbReference type="SAM" id="Coils"/>
    </source>
</evidence>